<dbReference type="PROSITE" id="PS50801">
    <property type="entry name" value="STAS"/>
    <property type="match status" value="1"/>
</dbReference>
<dbReference type="Pfam" id="PF13466">
    <property type="entry name" value="STAS_2"/>
    <property type="match status" value="1"/>
</dbReference>
<dbReference type="AlphaFoldDB" id="A0A8J3Y6T5"/>
<evidence type="ECO:0000259" key="1">
    <source>
        <dbReference type="PROSITE" id="PS50801"/>
    </source>
</evidence>
<dbReference type="Proteomes" id="UP000652013">
    <property type="component" value="Unassembled WGS sequence"/>
</dbReference>
<reference evidence="2" key="1">
    <citation type="submission" date="2021-01" db="EMBL/GenBank/DDBJ databases">
        <title>Whole genome shotgun sequence of Spirilliplanes yamanashiensis NBRC 15828.</title>
        <authorList>
            <person name="Komaki H."/>
            <person name="Tamura T."/>
        </authorList>
    </citation>
    <scope>NUCLEOTIDE SEQUENCE</scope>
    <source>
        <strain evidence="2">NBRC 15828</strain>
    </source>
</reference>
<feature type="domain" description="STAS" evidence="1">
    <location>
        <begin position="1"/>
        <end position="94"/>
    </location>
</feature>
<organism evidence="2 3">
    <name type="scientific">Spirilliplanes yamanashiensis</name>
    <dbReference type="NCBI Taxonomy" id="42233"/>
    <lineage>
        <taxon>Bacteria</taxon>
        <taxon>Bacillati</taxon>
        <taxon>Actinomycetota</taxon>
        <taxon>Actinomycetes</taxon>
        <taxon>Micromonosporales</taxon>
        <taxon>Micromonosporaceae</taxon>
        <taxon>Spirilliplanes</taxon>
    </lineage>
</organism>
<evidence type="ECO:0000313" key="3">
    <source>
        <dbReference type="Proteomes" id="UP000652013"/>
    </source>
</evidence>
<dbReference type="InterPro" id="IPR002645">
    <property type="entry name" value="STAS_dom"/>
</dbReference>
<dbReference type="InterPro" id="IPR036513">
    <property type="entry name" value="STAS_dom_sf"/>
</dbReference>
<dbReference type="SUPFAM" id="SSF52091">
    <property type="entry name" value="SpoIIaa-like"/>
    <property type="match status" value="1"/>
</dbReference>
<evidence type="ECO:0000313" key="2">
    <source>
        <dbReference type="EMBL" id="GIJ02853.1"/>
    </source>
</evidence>
<accession>A0A8J3Y6T5</accession>
<name>A0A8J3Y6T5_9ACTN</name>
<dbReference type="EMBL" id="BOOY01000016">
    <property type="protein sequence ID" value="GIJ02853.1"/>
    <property type="molecule type" value="Genomic_DNA"/>
</dbReference>
<protein>
    <recommendedName>
        <fullName evidence="1">STAS domain-containing protein</fullName>
    </recommendedName>
</protein>
<dbReference type="RefSeq" id="WP_239107336.1">
    <property type="nucleotide sequence ID" value="NZ_BAAAGJ010000005.1"/>
</dbReference>
<proteinExistence type="predicted"/>
<comment type="caution">
    <text evidence="2">The sequence shown here is derived from an EMBL/GenBank/DDBJ whole genome shotgun (WGS) entry which is preliminary data.</text>
</comment>
<sequence length="94" mass="10209">MTPELVVVVSGPFGGPEVPRWGRVITEAADLAPARLVVDLADSPSIDAEAIVLLLQVHRRMVCADGRLTLRAPVPRVRRMLGLARVDHVLEVEP</sequence>
<dbReference type="CDD" id="cd07043">
    <property type="entry name" value="STAS_anti-anti-sigma_factors"/>
    <property type="match status" value="1"/>
</dbReference>
<dbReference type="InterPro" id="IPR058548">
    <property type="entry name" value="MlaB-like_STAS"/>
</dbReference>
<dbReference type="Gene3D" id="3.30.750.24">
    <property type="entry name" value="STAS domain"/>
    <property type="match status" value="1"/>
</dbReference>
<gene>
    <name evidence="2" type="ORF">Sya03_22050</name>
</gene>
<keyword evidence="3" id="KW-1185">Reference proteome</keyword>